<evidence type="ECO:0008006" key="4">
    <source>
        <dbReference type="Google" id="ProtNLM"/>
    </source>
</evidence>
<feature type="signal peptide" evidence="1">
    <location>
        <begin position="1"/>
        <end position="30"/>
    </location>
</feature>
<gene>
    <name evidence="2" type="ORF">EIH08_10330</name>
</gene>
<accession>A0A3G8WLC4</accession>
<evidence type="ECO:0000313" key="3">
    <source>
        <dbReference type="Proteomes" id="UP000282297"/>
    </source>
</evidence>
<dbReference type="RefSeq" id="WP_124785199.1">
    <property type="nucleotide sequence ID" value="NZ_CP034171.1"/>
</dbReference>
<reference evidence="3" key="1">
    <citation type="submission" date="2018-11" db="EMBL/GenBank/DDBJ databases">
        <title>Proposal to divide the Flavobacteriaceae and reorganize its genera based on Amino Acid Identity values calculated from whole genome sequences.</title>
        <authorList>
            <person name="Nicholson A.C."/>
            <person name="Gulvik C.A."/>
            <person name="Whitney A.M."/>
            <person name="Humrighouse B.W."/>
            <person name="Bell M."/>
            <person name="Holmes B."/>
            <person name="Steigerwalt A.B."/>
            <person name="Villarma A."/>
            <person name="Sheth M."/>
            <person name="Batra D."/>
            <person name="Pryor J."/>
            <person name="Bernardet J.-F."/>
            <person name="Hugo C."/>
            <person name="Kampfer P."/>
            <person name="Newman J.D."/>
            <person name="McQuiston J.R."/>
        </authorList>
    </citation>
    <scope>NUCLEOTIDE SEQUENCE [LARGE SCALE GENOMIC DNA]</scope>
    <source>
        <strain evidence="3">H4753</strain>
    </source>
</reference>
<evidence type="ECO:0000313" key="2">
    <source>
        <dbReference type="EMBL" id="AZI21038.1"/>
    </source>
</evidence>
<proteinExistence type="predicted"/>
<protein>
    <recommendedName>
        <fullName evidence="4">DUF11 domain-containing protein</fullName>
    </recommendedName>
</protein>
<evidence type="ECO:0000256" key="1">
    <source>
        <dbReference type="SAM" id="SignalP"/>
    </source>
</evidence>
<name>A0A3G8WLC4_9FLAO</name>
<sequence>MIKINKMKSLTLKKIFWIIILAHCSFTLSAQDSKTILVTLGSNSCTTAATKPYISLIDKITNNVLINCDVSSAIGNTLSGVMVEYNPVDNYIYLISVKNGTKIWKFDVGLASSTFTCPTLTSTPTYSYSYQPNLFAINNYGEVYSIGNYSSTAATATLSKFNFSTGAVISSQTIQFPTTNKPSNISTGDMTFVSNGKVYGVFGTNPSKLYELTNVGGTGNAGATFLTNITDPIYGLAYIDEKLQLSGYSGSSCYTYTYNLLTNTLGSKSSFPNGYKPVDHTSIYTSVGATKRILKKETINNSTADITYELHLQNTGNANLSNVQITDNLAAVYGAANITNLTVTAVSNPSNLSLNPTFNGNTDINLLMPNQGLTNAIPNNLITLNLSMRINNLDTTKNYGNQATVAGYVGTSTNNITVSDLSNDGPPSAMFPLATNNITNFNFNGYCFKKPVSSTTTIPTRHGITALGRAGADNGNWPMVRQSAWTVLEAKTKGFVVNRVANPATDITSPVEGMMVFDTTAQCLKIYNGTGWSCYSKPACLN</sequence>
<feature type="chain" id="PRO_5018054511" description="DUF11 domain-containing protein" evidence="1">
    <location>
        <begin position="31"/>
        <end position="542"/>
    </location>
</feature>
<organism evidence="2 3">
    <name type="scientific">Chryseobacterium taklimakanense</name>
    <dbReference type="NCBI Taxonomy" id="536441"/>
    <lineage>
        <taxon>Bacteria</taxon>
        <taxon>Pseudomonadati</taxon>
        <taxon>Bacteroidota</taxon>
        <taxon>Flavobacteriia</taxon>
        <taxon>Flavobacteriales</taxon>
        <taxon>Weeksellaceae</taxon>
        <taxon>Chryseobacterium group</taxon>
        <taxon>Chryseobacterium</taxon>
    </lineage>
</organism>
<keyword evidence="1" id="KW-0732">Signal</keyword>
<dbReference type="Proteomes" id="UP000282297">
    <property type="component" value="Chromosome"/>
</dbReference>
<dbReference type="EMBL" id="CP034171">
    <property type="protein sequence ID" value="AZI21038.1"/>
    <property type="molecule type" value="Genomic_DNA"/>
</dbReference>
<dbReference type="AlphaFoldDB" id="A0A3G8WLC4"/>